<name>A0A3M7S296_BRAPC</name>
<dbReference type="Proteomes" id="UP000276133">
    <property type="component" value="Unassembled WGS sequence"/>
</dbReference>
<evidence type="ECO:0000313" key="2">
    <source>
        <dbReference type="Proteomes" id="UP000276133"/>
    </source>
</evidence>
<organism evidence="1 2">
    <name type="scientific">Brachionus plicatilis</name>
    <name type="common">Marine rotifer</name>
    <name type="synonym">Brachionus muelleri</name>
    <dbReference type="NCBI Taxonomy" id="10195"/>
    <lineage>
        <taxon>Eukaryota</taxon>
        <taxon>Metazoa</taxon>
        <taxon>Spiralia</taxon>
        <taxon>Gnathifera</taxon>
        <taxon>Rotifera</taxon>
        <taxon>Eurotatoria</taxon>
        <taxon>Monogononta</taxon>
        <taxon>Pseudotrocha</taxon>
        <taxon>Ploima</taxon>
        <taxon>Brachionidae</taxon>
        <taxon>Brachionus</taxon>
    </lineage>
</organism>
<gene>
    <name evidence="1" type="ORF">BpHYR1_008448</name>
</gene>
<keyword evidence="2" id="KW-1185">Reference proteome</keyword>
<protein>
    <recommendedName>
        <fullName evidence="3">RNA-directed DNA polymerase from mobile element jockey-like</fullName>
    </recommendedName>
</protein>
<reference evidence="1 2" key="1">
    <citation type="journal article" date="2018" name="Sci. Rep.">
        <title>Genomic signatures of local adaptation to the degree of environmental predictability in rotifers.</title>
        <authorList>
            <person name="Franch-Gras L."/>
            <person name="Hahn C."/>
            <person name="Garcia-Roger E.M."/>
            <person name="Carmona M.J."/>
            <person name="Serra M."/>
            <person name="Gomez A."/>
        </authorList>
    </citation>
    <scope>NUCLEOTIDE SEQUENCE [LARGE SCALE GENOMIC DNA]</scope>
    <source>
        <strain evidence="1">HYR1</strain>
    </source>
</reference>
<comment type="caution">
    <text evidence="1">The sequence shown here is derived from an EMBL/GenBank/DDBJ whole genome shotgun (WGS) entry which is preliminary data.</text>
</comment>
<sequence>MHHEAFNKLKLLTVSNRLFELSETYFKTGLSHFIPLAVRLLNEYKAGLLVYGETISRLSSASMESRCNNIRQEPFYSLRDMPYVMILMIDFFSNLKKIVVTLVVCRIKNIAWPKVAINSNAFKILYNTRNYNLLAIKKKTNYRQANNVHFQFMIKQIFLHWKILNSNSQTVRFLVATIRAVSAKSDNWIPNHFGSRLKIANQKIFQIIQLELFKSPKKESNSLNSLQGMGVSRGSVKILEKN</sequence>
<proteinExistence type="predicted"/>
<accession>A0A3M7S296</accession>
<dbReference type="AlphaFoldDB" id="A0A3M7S296"/>
<evidence type="ECO:0000313" key="1">
    <source>
        <dbReference type="EMBL" id="RNA29921.1"/>
    </source>
</evidence>
<dbReference type="EMBL" id="REGN01002152">
    <property type="protein sequence ID" value="RNA29921.1"/>
    <property type="molecule type" value="Genomic_DNA"/>
</dbReference>
<evidence type="ECO:0008006" key="3">
    <source>
        <dbReference type="Google" id="ProtNLM"/>
    </source>
</evidence>